<evidence type="ECO:0000313" key="3">
    <source>
        <dbReference type="Proteomes" id="UP000244892"/>
    </source>
</evidence>
<dbReference type="KEGG" id="aon:DEH84_02570"/>
<name>A0A2U8FPX8_9BURK</name>
<evidence type="ECO:0000313" key="2">
    <source>
        <dbReference type="EMBL" id="AWI52434.1"/>
    </source>
</evidence>
<dbReference type="OrthoDB" id="8687009at2"/>
<accession>A0A2U8FPX8</accession>
<feature type="chain" id="PRO_5015900568" evidence="1">
    <location>
        <begin position="32"/>
        <end position="215"/>
    </location>
</feature>
<reference evidence="2 3" key="1">
    <citation type="submission" date="2018-05" db="EMBL/GenBank/DDBJ databases">
        <title>complete genome sequence of Aquabacterium olei NBRC 110486.</title>
        <authorList>
            <person name="Tang B."/>
            <person name="Chang J."/>
            <person name="Zhang L."/>
            <person name="Yang H."/>
        </authorList>
    </citation>
    <scope>NUCLEOTIDE SEQUENCE [LARGE SCALE GENOMIC DNA]</scope>
    <source>
        <strain evidence="2 3">NBRC 110486</strain>
    </source>
</reference>
<proteinExistence type="predicted"/>
<dbReference type="EMBL" id="CP029210">
    <property type="protein sequence ID" value="AWI52434.1"/>
    <property type="molecule type" value="Genomic_DNA"/>
</dbReference>
<keyword evidence="3" id="KW-1185">Reference proteome</keyword>
<keyword evidence="1" id="KW-0732">Signal</keyword>
<feature type="signal peptide" evidence="1">
    <location>
        <begin position="1"/>
        <end position="31"/>
    </location>
</feature>
<dbReference type="PROSITE" id="PS51257">
    <property type="entry name" value="PROKAR_LIPOPROTEIN"/>
    <property type="match status" value="1"/>
</dbReference>
<dbReference type="Proteomes" id="UP000244892">
    <property type="component" value="Chromosome"/>
</dbReference>
<organism evidence="2 3">
    <name type="scientific">Aquabacterium olei</name>
    <dbReference type="NCBI Taxonomy" id="1296669"/>
    <lineage>
        <taxon>Bacteria</taxon>
        <taxon>Pseudomonadati</taxon>
        <taxon>Pseudomonadota</taxon>
        <taxon>Betaproteobacteria</taxon>
        <taxon>Burkholderiales</taxon>
        <taxon>Aquabacterium</taxon>
    </lineage>
</organism>
<gene>
    <name evidence="2" type="ORF">DEH84_02570</name>
</gene>
<dbReference type="RefSeq" id="WP_109034502.1">
    <property type="nucleotide sequence ID" value="NZ_CP029210.1"/>
</dbReference>
<protein>
    <submittedName>
        <fullName evidence="2">DUF4136 domain-containing protein</fullName>
    </submittedName>
</protein>
<dbReference type="Gene3D" id="3.30.160.670">
    <property type="match status" value="1"/>
</dbReference>
<dbReference type="AlphaFoldDB" id="A0A2U8FPX8"/>
<evidence type="ECO:0000256" key="1">
    <source>
        <dbReference type="SAM" id="SignalP"/>
    </source>
</evidence>
<sequence>MTTARTTRFSALRWLTGGLLCVAMLALQGCAALNEVRTEVQTFGDWPATRSPGPYVFDRLPSQANAADQIGQLEAAAAPALASHGFTLASGPDQAVYTVQLTASTRVTPRYDPFWGGAPYWYHPWGRPGVGGWWGTGGGGLALSYRMEQPYVEMLVGVVVRDRRTHAVLHEARASLGRLGSADPALYGPLFDAALKDFPLTLGPRTVIVPLQPTP</sequence>